<name>A0A1L6JE92_9SPHN</name>
<keyword evidence="7 16" id="KW-1133">Transmembrane helix</keyword>
<reference evidence="17" key="1">
    <citation type="submission" date="2016-12" db="EMBL/GenBank/DDBJ databases">
        <title>Whole genome sequencing of Sphingomonas koreensis.</title>
        <authorList>
            <person name="Conlan S."/>
            <person name="Thomas P.J."/>
            <person name="Mullikin J."/>
            <person name="Palmore T.N."/>
            <person name="Frank K.M."/>
            <person name="Segre J.A."/>
        </authorList>
    </citation>
    <scope>NUCLEOTIDE SEQUENCE</scope>
    <source>
        <strain evidence="17">ABOJV</strain>
    </source>
</reference>
<dbReference type="PANTHER" id="PTHR30474:SF2">
    <property type="entry name" value="PEPTIDOGLYCAN GLYCOSYLTRANSFERASE FTSW-RELATED"/>
    <property type="match status" value="1"/>
</dbReference>
<reference evidence="19" key="2">
    <citation type="submission" date="2016-12" db="EMBL/GenBank/DDBJ databases">
        <title>Whole genome sequencing of Sphingomonas sp. ABOJV.</title>
        <authorList>
            <person name="Conlan S."/>
            <person name="Thomas P.J."/>
            <person name="Mullikin J."/>
            <person name="Palmore T.N."/>
            <person name="Frank K.M."/>
            <person name="Segre J.A."/>
        </authorList>
    </citation>
    <scope>NUCLEOTIDE SEQUENCE [LARGE SCALE GENOMIC DNA]</scope>
    <source>
        <strain evidence="19">ABOJV</strain>
    </source>
</reference>
<evidence type="ECO:0000256" key="3">
    <source>
        <dbReference type="ARBA" id="ARBA00022679"/>
    </source>
</evidence>
<dbReference type="GO" id="GO:0051301">
    <property type="term" value="P:cell division"/>
    <property type="evidence" value="ECO:0007669"/>
    <property type="project" value="UniProtKB-KW"/>
</dbReference>
<keyword evidence="8 16" id="KW-0472">Membrane</keyword>
<dbReference type="OrthoDB" id="9768187at2"/>
<keyword evidence="3" id="KW-0808">Transferase</keyword>
<keyword evidence="17" id="KW-0132">Cell division</keyword>
<evidence type="ECO:0000256" key="9">
    <source>
        <dbReference type="ARBA" id="ARBA00032370"/>
    </source>
</evidence>
<evidence type="ECO:0000256" key="8">
    <source>
        <dbReference type="ARBA" id="ARBA00023136"/>
    </source>
</evidence>
<dbReference type="Proteomes" id="UP000286681">
    <property type="component" value="Unassembled WGS sequence"/>
</dbReference>
<feature type="transmembrane region" description="Helical" evidence="16">
    <location>
        <begin position="338"/>
        <end position="357"/>
    </location>
</feature>
<feature type="transmembrane region" description="Helical" evidence="16">
    <location>
        <begin position="220"/>
        <end position="238"/>
    </location>
</feature>
<comment type="subcellular location">
    <subcellularLocation>
        <location evidence="1">Membrane</location>
        <topology evidence="1">Multi-pass membrane protein</topology>
    </subcellularLocation>
</comment>
<evidence type="ECO:0000313" key="20">
    <source>
        <dbReference type="Proteomes" id="UP000286681"/>
    </source>
</evidence>
<evidence type="ECO:0000313" key="18">
    <source>
        <dbReference type="EMBL" id="RSV02187.1"/>
    </source>
</evidence>
<evidence type="ECO:0000256" key="10">
    <source>
        <dbReference type="ARBA" id="ARBA00033270"/>
    </source>
</evidence>
<evidence type="ECO:0000256" key="11">
    <source>
        <dbReference type="ARBA" id="ARBA00038053"/>
    </source>
</evidence>
<dbReference type="EMBL" id="CP018820">
    <property type="protein sequence ID" value="APR54251.1"/>
    <property type="molecule type" value="Genomic_DNA"/>
</dbReference>
<dbReference type="Proteomes" id="UP000185161">
    <property type="component" value="Chromosome"/>
</dbReference>
<organism evidence="17 19">
    <name type="scientific">Sphingomonas koreensis</name>
    <dbReference type="NCBI Taxonomy" id="93064"/>
    <lineage>
        <taxon>Bacteria</taxon>
        <taxon>Pseudomonadati</taxon>
        <taxon>Pseudomonadota</taxon>
        <taxon>Alphaproteobacteria</taxon>
        <taxon>Sphingomonadales</taxon>
        <taxon>Sphingomonadaceae</taxon>
        <taxon>Sphingomonas</taxon>
    </lineage>
</organism>
<feature type="transmembrane region" description="Helical" evidence="16">
    <location>
        <begin position="171"/>
        <end position="190"/>
    </location>
</feature>
<dbReference type="PANTHER" id="PTHR30474">
    <property type="entry name" value="CELL CYCLE PROTEIN"/>
    <property type="match status" value="1"/>
</dbReference>
<evidence type="ECO:0000256" key="5">
    <source>
        <dbReference type="ARBA" id="ARBA00022960"/>
    </source>
</evidence>
<sequence length="410" mass="43920">MTDVRRNLPVVRSKGWRARVEDKLSRGSNSSFGLWFWEIDRILLLLAVLLIGIGLVAVAAASPASAVRYSDGTTQFASMHYFWRQAVWVGLSVPVLLVVSMLPVAYARRMAILGTAVCIVLVAVAAFFGAEINGARRWIGFGFASVQPSEFLKPFFIVTIAWLLSMRSKDADLPVIPLTGVLTAIVAALLMKQPDFGQTMVFGLVWIVLLMLAGISTRAMGVLGGGAIAGVIAAYLFYDTARTRIDSFLFPDPEKAAAEHYQTDMAHAVLTGGGATGTGPGGGTVKFKLPEAHTDYIFSVVGEEFGLIACIGIAILYLAIILRVLIRLLDEEDSFRMLAAAGLAAQFGIQALINMAVNTGLAPSKGMTLPFISYGGSSMVALSIGMGLLLAFTRRNPYLKRSPYTVRGSG</sequence>
<dbReference type="Pfam" id="PF01098">
    <property type="entry name" value="FTSW_RODA_SPOVE"/>
    <property type="match status" value="1"/>
</dbReference>
<evidence type="ECO:0000256" key="1">
    <source>
        <dbReference type="ARBA" id="ARBA00004141"/>
    </source>
</evidence>
<dbReference type="EMBL" id="QQWO01000010">
    <property type="protein sequence ID" value="RSV02187.1"/>
    <property type="molecule type" value="Genomic_DNA"/>
</dbReference>
<dbReference type="GO" id="GO:0009252">
    <property type="term" value="P:peptidoglycan biosynthetic process"/>
    <property type="evidence" value="ECO:0007669"/>
    <property type="project" value="UniProtKB-KW"/>
</dbReference>
<dbReference type="EC" id="2.4.99.28" evidence="14"/>
<evidence type="ECO:0000256" key="6">
    <source>
        <dbReference type="ARBA" id="ARBA00022984"/>
    </source>
</evidence>
<evidence type="ECO:0000256" key="15">
    <source>
        <dbReference type="ARBA" id="ARBA00049902"/>
    </source>
</evidence>
<feature type="transmembrane region" description="Helical" evidence="16">
    <location>
        <begin position="305"/>
        <end position="326"/>
    </location>
</feature>
<dbReference type="GO" id="GO:0005886">
    <property type="term" value="C:plasma membrane"/>
    <property type="evidence" value="ECO:0007669"/>
    <property type="project" value="TreeGrafter"/>
</dbReference>
<dbReference type="InterPro" id="IPR001182">
    <property type="entry name" value="FtsW/RodA"/>
</dbReference>
<protein>
    <recommendedName>
        <fullName evidence="12">Probable peptidoglycan glycosyltransferase FtsW</fullName>
        <ecNumber evidence="14">2.4.99.28</ecNumber>
    </recommendedName>
    <alternativeName>
        <fullName evidence="13">Cell division protein FtsW</fullName>
    </alternativeName>
    <alternativeName>
        <fullName evidence="10">Cell wall polymerase</fullName>
    </alternativeName>
    <alternativeName>
        <fullName evidence="9">Peptidoglycan polymerase</fullName>
    </alternativeName>
</protein>
<evidence type="ECO:0000256" key="4">
    <source>
        <dbReference type="ARBA" id="ARBA00022692"/>
    </source>
</evidence>
<keyword evidence="4 16" id="KW-0812">Transmembrane</keyword>
<evidence type="ECO:0000256" key="2">
    <source>
        <dbReference type="ARBA" id="ARBA00022676"/>
    </source>
</evidence>
<comment type="catalytic activity">
    <reaction evidence="15">
        <text>[GlcNAc-(1-&gt;4)-Mur2Ac(oyl-L-Ala-gamma-D-Glu-L-Lys-D-Ala-D-Ala)](n)-di-trans,octa-cis-undecaprenyl diphosphate + beta-D-GlcNAc-(1-&gt;4)-Mur2Ac(oyl-L-Ala-gamma-D-Glu-L-Lys-D-Ala-D-Ala)-di-trans,octa-cis-undecaprenyl diphosphate = [GlcNAc-(1-&gt;4)-Mur2Ac(oyl-L-Ala-gamma-D-Glu-L-Lys-D-Ala-D-Ala)](n+1)-di-trans,octa-cis-undecaprenyl diphosphate + di-trans,octa-cis-undecaprenyl diphosphate + H(+)</text>
        <dbReference type="Rhea" id="RHEA:23708"/>
        <dbReference type="Rhea" id="RHEA-COMP:9602"/>
        <dbReference type="Rhea" id="RHEA-COMP:9603"/>
        <dbReference type="ChEBI" id="CHEBI:15378"/>
        <dbReference type="ChEBI" id="CHEBI:58405"/>
        <dbReference type="ChEBI" id="CHEBI:60033"/>
        <dbReference type="ChEBI" id="CHEBI:78435"/>
        <dbReference type="EC" id="2.4.99.28"/>
    </reaction>
</comment>
<dbReference type="GeneID" id="44134687"/>
<feature type="transmembrane region" description="Helical" evidence="16">
    <location>
        <begin position="82"/>
        <end position="104"/>
    </location>
</feature>
<accession>A0A1L6JE92</accession>
<feature type="transmembrane region" description="Helical" evidence="16">
    <location>
        <begin position="111"/>
        <end position="132"/>
    </location>
</feature>
<dbReference type="RefSeq" id="WP_066576608.1">
    <property type="nucleotide sequence ID" value="NZ_CP018820.1"/>
</dbReference>
<feature type="transmembrane region" description="Helical" evidence="16">
    <location>
        <begin position="196"/>
        <end position="213"/>
    </location>
</feature>
<dbReference type="STRING" id="93064.BRX40_19180"/>
<comment type="similarity">
    <text evidence="11">Belongs to the SEDS family. FtsW subfamily.</text>
</comment>
<evidence type="ECO:0000256" key="14">
    <source>
        <dbReference type="ARBA" id="ARBA00044770"/>
    </source>
</evidence>
<evidence type="ECO:0000256" key="16">
    <source>
        <dbReference type="SAM" id="Phobius"/>
    </source>
</evidence>
<evidence type="ECO:0000256" key="7">
    <source>
        <dbReference type="ARBA" id="ARBA00022989"/>
    </source>
</evidence>
<keyword evidence="2" id="KW-0328">Glycosyltransferase</keyword>
<feature type="transmembrane region" description="Helical" evidence="16">
    <location>
        <begin position="369"/>
        <end position="392"/>
    </location>
</feature>
<proteinExistence type="inferred from homology"/>
<keyword evidence="5" id="KW-0133">Cell shape</keyword>
<feature type="transmembrane region" description="Helical" evidence="16">
    <location>
        <begin position="42"/>
        <end position="62"/>
    </location>
</feature>
<evidence type="ECO:0000313" key="17">
    <source>
        <dbReference type="EMBL" id="APR54251.1"/>
    </source>
</evidence>
<keyword evidence="6" id="KW-0573">Peptidoglycan synthesis</keyword>
<keyword evidence="19" id="KW-1185">Reference proteome</keyword>
<dbReference type="GO" id="GO:0008360">
    <property type="term" value="P:regulation of cell shape"/>
    <property type="evidence" value="ECO:0007669"/>
    <property type="project" value="UniProtKB-KW"/>
</dbReference>
<gene>
    <name evidence="17" type="ORF">BRX40_19180</name>
    <name evidence="18" type="ORF">CA257_13480</name>
</gene>
<dbReference type="GO" id="GO:0015648">
    <property type="term" value="F:lipid-linked peptidoglycan transporter activity"/>
    <property type="evidence" value="ECO:0007669"/>
    <property type="project" value="TreeGrafter"/>
</dbReference>
<keyword evidence="17" id="KW-0131">Cell cycle</keyword>
<evidence type="ECO:0000256" key="12">
    <source>
        <dbReference type="ARBA" id="ARBA00041185"/>
    </source>
</evidence>
<evidence type="ECO:0000256" key="13">
    <source>
        <dbReference type="ARBA" id="ARBA00041418"/>
    </source>
</evidence>
<reference evidence="18 20" key="3">
    <citation type="submission" date="2018-07" db="EMBL/GenBank/DDBJ databases">
        <title>Genomic and Epidemiologic Investigation of an Indolent Hospital Outbreak.</title>
        <authorList>
            <person name="Johnson R.C."/>
            <person name="Deming C."/>
            <person name="Conlan S."/>
            <person name="Zellmer C.J."/>
            <person name="Michelin A.V."/>
            <person name="Lee-Lin S."/>
            <person name="Thomas P.J."/>
            <person name="Park M."/>
            <person name="Weingarten R.A."/>
            <person name="Less J."/>
            <person name="Dekker J.P."/>
            <person name="Frank K.M."/>
            <person name="Musser K.A."/>
            <person name="Mcquiston J.R."/>
            <person name="Henderson D.K."/>
            <person name="Lau A.F."/>
            <person name="Palmore T.N."/>
            <person name="Segre J.A."/>
        </authorList>
    </citation>
    <scope>NUCLEOTIDE SEQUENCE [LARGE SCALE GENOMIC DNA]</scope>
    <source>
        <strain evidence="18 20">SK-NIH.Env10_0317</strain>
    </source>
</reference>
<feature type="transmembrane region" description="Helical" evidence="16">
    <location>
        <begin position="138"/>
        <end position="164"/>
    </location>
</feature>
<dbReference type="KEGG" id="skr:BRX40_19180"/>
<dbReference type="GO" id="GO:0032153">
    <property type="term" value="C:cell division site"/>
    <property type="evidence" value="ECO:0007669"/>
    <property type="project" value="TreeGrafter"/>
</dbReference>
<dbReference type="AlphaFoldDB" id="A0A1L6JE92"/>
<dbReference type="GO" id="GO:0008955">
    <property type="term" value="F:peptidoglycan glycosyltransferase activity"/>
    <property type="evidence" value="ECO:0007669"/>
    <property type="project" value="UniProtKB-EC"/>
</dbReference>
<evidence type="ECO:0000313" key="19">
    <source>
        <dbReference type="Proteomes" id="UP000185161"/>
    </source>
</evidence>